<dbReference type="Gene3D" id="1.25.40.10">
    <property type="entry name" value="Tetratricopeptide repeat domain"/>
    <property type="match status" value="1"/>
</dbReference>
<sequence>MADTVQYLMEKMLPELQDFRMRGYFNEEEIGKIVATRSDFEYKLKRRAPDRVTFVRYLEYEANLEKLRRRRRKKVGLPSGFRSKADSAYLRRVHSIYTRLLRRYPGDVDDWARYFAFCADNGAHKQLAKAHAKALEAHSRKADLWILAARFEIAVRHNMVLARALLQRGLRLNGHDLNLWIEYFKAELMYQQKLIDRRRLLGLPVRPVKGTAAEPAQLLGAVASALHDQMAESDGDSDDTAVGAAASGSDVDDDDGFDLTASDDEDEDEDEDEDDNAQPAAPAADDDDGDAEAINVNVSLLASAVPRTIFRMARNKFPASMELHLRCLDLYLRFDNTELGIDEVYESLAERFASAPDNEHFVAALNELARRPMRAYLAARARLSTAPFEPTAFQAAWLSMSARYEEMLEVAASPAFLEAYMETLLSLLETVAGHGALSAYTVAARALRLGAEAAAADMLTETLAARWAQLAARLPADVRPVGAPSAVDAAAAGTAAFPSSPVLAELHLQALAAAGMSASELVTAGLAALRPITTSHDTILSSNGPFNGEQAALRASVHRLWRTVLHVALWSKGKVAGRDDAIAASAGALPDGGAECIVFEWAVATGSSTKSIRKVYAGLLARSVMQSRALLGAIIRFEASLQRPSMETLDPLHAAITTSFGSPKASPDSAHLLWIDWLRSLLRTKATPARVTAVYNKATQALKSSETEMEAFLAAYHALNV</sequence>
<accession>A0A0L0DGC8</accession>
<dbReference type="Pfam" id="PF08640">
    <property type="entry name" value="U3_assoc_6"/>
    <property type="match status" value="1"/>
</dbReference>
<dbReference type="PANTHER" id="PTHR23271">
    <property type="entry name" value="HEPATOCELLULAR CARCINOMA-ASSOCIATED ANTIGEN 66"/>
    <property type="match status" value="1"/>
</dbReference>
<dbReference type="GO" id="GO:0034388">
    <property type="term" value="C:Pwp2p-containing subcomplex of 90S preribosome"/>
    <property type="evidence" value="ECO:0007669"/>
    <property type="project" value="TreeGrafter"/>
</dbReference>
<dbReference type="SUPFAM" id="SSF48452">
    <property type="entry name" value="TPR-like"/>
    <property type="match status" value="1"/>
</dbReference>
<dbReference type="OrthoDB" id="28112at2759"/>
<evidence type="ECO:0000256" key="5">
    <source>
        <dbReference type="ARBA" id="ARBA00023242"/>
    </source>
</evidence>
<feature type="domain" description="U3 small nucleolar RNA-associated protein 6 N-terminal" evidence="7">
    <location>
        <begin position="9"/>
        <end position="86"/>
    </location>
</feature>
<dbReference type="InterPro" id="IPR055347">
    <property type="entry name" value="UTP6_N"/>
</dbReference>
<dbReference type="EMBL" id="GL349461">
    <property type="protein sequence ID" value="KNC50398.1"/>
    <property type="molecule type" value="Genomic_DNA"/>
</dbReference>
<evidence type="ECO:0000256" key="2">
    <source>
        <dbReference type="ARBA" id="ARBA00010734"/>
    </source>
</evidence>
<dbReference type="RefSeq" id="XP_013756940.1">
    <property type="nucleotide sequence ID" value="XM_013901486.1"/>
</dbReference>
<dbReference type="PANTHER" id="PTHR23271:SF1">
    <property type="entry name" value="U3 SMALL NUCLEOLAR RNA-ASSOCIATED PROTEIN 6 HOMOLOG"/>
    <property type="match status" value="1"/>
</dbReference>
<comment type="subcellular location">
    <subcellularLocation>
        <location evidence="1">Nucleus</location>
        <location evidence="1">Nucleolus</location>
    </subcellularLocation>
</comment>
<dbReference type="Proteomes" id="UP000054408">
    <property type="component" value="Unassembled WGS sequence"/>
</dbReference>
<dbReference type="InterPro" id="IPR013949">
    <property type="entry name" value="Utp6"/>
</dbReference>
<evidence type="ECO:0000313" key="8">
    <source>
        <dbReference type="EMBL" id="KNC50398.1"/>
    </source>
</evidence>
<dbReference type="GeneID" id="25565956"/>
<evidence type="ECO:0000256" key="3">
    <source>
        <dbReference type="ARBA" id="ARBA00022552"/>
    </source>
</evidence>
<dbReference type="InterPro" id="IPR011990">
    <property type="entry name" value="TPR-like_helical_dom_sf"/>
</dbReference>
<reference evidence="8 9" key="1">
    <citation type="submission" date="2010-05" db="EMBL/GenBank/DDBJ databases">
        <title>The Genome Sequence of Thecamonas trahens ATCC 50062.</title>
        <authorList>
            <consortium name="The Broad Institute Genome Sequencing Platform"/>
            <person name="Russ C."/>
            <person name="Cuomo C."/>
            <person name="Shea T."/>
            <person name="Young S.K."/>
            <person name="Zeng Q."/>
            <person name="Koehrsen M."/>
            <person name="Haas B."/>
            <person name="Borodovsky M."/>
            <person name="Guigo R."/>
            <person name="Alvarado L."/>
            <person name="Berlin A."/>
            <person name="Bochicchio J."/>
            <person name="Borenstein D."/>
            <person name="Chapman S."/>
            <person name="Chen Z."/>
            <person name="Freedman E."/>
            <person name="Gellesch M."/>
            <person name="Goldberg J."/>
            <person name="Griggs A."/>
            <person name="Gujja S."/>
            <person name="Heilman E."/>
            <person name="Heiman D."/>
            <person name="Hepburn T."/>
            <person name="Howarth C."/>
            <person name="Jen D."/>
            <person name="Larson L."/>
            <person name="Mehta T."/>
            <person name="Park D."/>
            <person name="Pearson M."/>
            <person name="Roberts A."/>
            <person name="Saif S."/>
            <person name="Shenoy N."/>
            <person name="Sisk P."/>
            <person name="Stolte C."/>
            <person name="Sykes S."/>
            <person name="Thomson T."/>
            <person name="Walk T."/>
            <person name="White J."/>
            <person name="Yandava C."/>
            <person name="Burger G."/>
            <person name="Gray M.W."/>
            <person name="Holland P.W.H."/>
            <person name="King N."/>
            <person name="Lang F.B.F."/>
            <person name="Roger A.J."/>
            <person name="Ruiz-Trillo I."/>
            <person name="Lander E."/>
            <person name="Nusbaum C."/>
        </authorList>
    </citation>
    <scope>NUCLEOTIDE SEQUENCE [LARGE SCALE GENOMIC DNA]</scope>
    <source>
        <strain evidence="8 9">ATCC 50062</strain>
    </source>
</reference>
<evidence type="ECO:0000313" key="9">
    <source>
        <dbReference type="Proteomes" id="UP000054408"/>
    </source>
</evidence>
<dbReference type="eggNOG" id="KOG2396">
    <property type="taxonomic scope" value="Eukaryota"/>
</dbReference>
<organism evidence="8 9">
    <name type="scientific">Thecamonas trahens ATCC 50062</name>
    <dbReference type="NCBI Taxonomy" id="461836"/>
    <lineage>
        <taxon>Eukaryota</taxon>
        <taxon>Apusozoa</taxon>
        <taxon>Apusomonadida</taxon>
        <taxon>Apusomonadidae</taxon>
        <taxon>Thecamonas</taxon>
    </lineage>
</organism>
<evidence type="ECO:0000256" key="6">
    <source>
        <dbReference type="SAM" id="MobiDB-lite"/>
    </source>
</evidence>
<dbReference type="GO" id="GO:0000462">
    <property type="term" value="P:maturation of SSU-rRNA from tricistronic rRNA transcript (SSU-rRNA, 5.8S rRNA, LSU-rRNA)"/>
    <property type="evidence" value="ECO:0007669"/>
    <property type="project" value="InterPro"/>
</dbReference>
<dbReference type="GO" id="GO:0032040">
    <property type="term" value="C:small-subunit processome"/>
    <property type="evidence" value="ECO:0007669"/>
    <property type="project" value="TreeGrafter"/>
</dbReference>
<keyword evidence="5" id="KW-0539">Nucleus</keyword>
<feature type="region of interest" description="Disordered" evidence="6">
    <location>
        <begin position="229"/>
        <end position="290"/>
    </location>
</feature>
<comment type="similarity">
    <text evidence="2">Belongs to the UTP6 family.</text>
</comment>
<name>A0A0L0DGC8_THETB</name>
<evidence type="ECO:0000259" key="7">
    <source>
        <dbReference type="Pfam" id="PF08640"/>
    </source>
</evidence>
<dbReference type="SMART" id="SM00386">
    <property type="entry name" value="HAT"/>
    <property type="match status" value="3"/>
</dbReference>
<gene>
    <name evidence="8" type="ORF">AMSG_06889</name>
</gene>
<dbReference type="GO" id="GO:0030515">
    <property type="term" value="F:snoRNA binding"/>
    <property type="evidence" value="ECO:0007669"/>
    <property type="project" value="InterPro"/>
</dbReference>
<keyword evidence="9" id="KW-1185">Reference proteome</keyword>
<protein>
    <submittedName>
        <fullName evidence="8">U3 snoRNP protein</fullName>
    </submittedName>
</protein>
<proteinExistence type="inferred from homology"/>
<keyword evidence="3" id="KW-0698">rRNA processing</keyword>
<keyword evidence="4" id="KW-0677">Repeat</keyword>
<dbReference type="InterPro" id="IPR003107">
    <property type="entry name" value="HAT"/>
</dbReference>
<feature type="compositionally biased region" description="Acidic residues" evidence="6">
    <location>
        <begin position="250"/>
        <end position="276"/>
    </location>
</feature>
<evidence type="ECO:0000256" key="1">
    <source>
        <dbReference type="ARBA" id="ARBA00004604"/>
    </source>
</evidence>
<feature type="compositionally biased region" description="Low complexity" evidence="6">
    <location>
        <begin position="240"/>
        <end position="249"/>
    </location>
</feature>
<dbReference type="STRING" id="461836.A0A0L0DGC8"/>
<evidence type="ECO:0000256" key="4">
    <source>
        <dbReference type="ARBA" id="ARBA00022737"/>
    </source>
</evidence>
<dbReference type="AlphaFoldDB" id="A0A0L0DGC8"/>